<dbReference type="Gene3D" id="3.40.50.150">
    <property type="entry name" value="Vaccinia Virus protein VP39"/>
    <property type="match status" value="1"/>
</dbReference>
<sequence>MADNNELIERLAAAMPQLPGAGQKHQEITLTQTSHRVKLVQEWQIAQSSSVLEIGCGQGDTSVVVADAVGPNGNLTCVDIAEEDYGSPLTVGESMKHLKNGKYGERIEYHFNTDATKPGNPATAKNYDAAILSHCSFYFNSPSELVEMLKALRRVSKKLYFAEHLAYIPESPAQMPHFLALSIHAQIQARAGSQQANIRTLFTPDMIKEACQEAGWNITKEFTVKTPELQDAGWEVSDLLSTKDETLDTYAKGDNKWKQLIKAHLEVLRDCRKRFDKCETLPTWGFIAE</sequence>
<gene>
    <name evidence="1" type="ORF">INT43_001562</name>
</gene>
<dbReference type="InterPro" id="IPR029063">
    <property type="entry name" value="SAM-dependent_MTases_sf"/>
</dbReference>
<dbReference type="CDD" id="cd02440">
    <property type="entry name" value="AdoMet_MTases"/>
    <property type="match status" value="1"/>
</dbReference>
<evidence type="ECO:0008006" key="3">
    <source>
        <dbReference type="Google" id="ProtNLM"/>
    </source>
</evidence>
<organism evidence="1 2">
    <name type="scientific">Mortierella isabellina</name>
    <name type="common">Filamentous fungus</name>
    <name type="synonym">Umbelopsis isabellina</name>
    <dbReference type="NCBI Taxonomy" id="91625"/>
    <lineage>
        <taxon>Eukaryota</taxon>
        <taxon>Fungi</taxon>
        <taxon>Fungi incertae sedis</taxon>
        <taxon>Mucoromycota</taxon>
        <taxon>Mucoromycotina</taxon>
        <taxon>Umbelopsidomycetes</taxon>
        <taxon>Umbelopsidales</taxon>
        <taxon>Umbelopsidaceae</taxon>
        <taxon>Umbelopsis</taxon>
    </lineage>
</organism>
<protein>
    <recommendedName>
        <fullName evidence="3">Methyltransferase domain-containing protein</fullName>
    </recommendedName>
</protein>
<reference evidence="1" key="1">
    <citation type="submission" date="2020-12" db="EMBL/GenBank/DDBJ databases">
        <title>Metabolic potential, ecology and presence of endohyphal bacteria is reflected in genomic diversity of Mucoromycotina.</title>
        <authorList>
            <person name="Muszewska A."/>
            <person name="Okrasinska A."/>
            <person name="Steczkiewicz K."/>
            <person name="Drgas O."/>
            <person name="Orlowska M."/>
            <person name="Perlinska-Lenart U."/>
            <person name="Aleksandrzak-Piekarczyk T."/>
            <person name="Szatraj K."/>
            <person name="Zielenkiewicz U."/>
            <person name="Pilsyk S."/>
            <person name="Malc E."/>
            <person name="Mieczkowski P."/>
            <person name="Kruszewska J.S."/>
            <person name="Biernat P."/>
            <person name="Pawlowska J."/>
        </authorList>
    </citation>
    <scope>NUCLEOTIDE SEQUENCE</scope>
    <source>
        <strain evidence="1">WA0000067209</strain>
    </source>
</reference>
<dbReference type="AlphaFoldDB" id="A0A8H7U7T0"/>
<dbReference type="SUPFAM" id="SSF53335">
    <property type="entry name" value="S-adenosyl-L-methionine-dependent methyltransferases"/>
    <property type="match status" value="1"/>
</dbReference>
<accession>A0A8H7U7T0</accession>
<dbReference type="Proteomes" id="UP000654370">
    <property type="component" value="Unassembled WGS sequence"/>
</dbReference>
<dbReference type="Pfam" id="PF13489">
    <property type="entry name" value="Methyltransf_23"/>
    <property type="match status" value="1"/>
</dbReference>
<evidence type="ECO:0000313" key="2">
    <source>
        <dbReference type="Proteomes" id="UP000654370"/>
    </source>
</evidence>
<proteinExistence type="predicted"/>
<dbReference type="OrthoDB" id="8300214at2759"/>
<evidence type="ECO:0000313" key="1">
    <source>
        <dbReference type="EMBL" id="KAG2172085.1"/>
    </source>
</evidence>
<name>A0A8H7U7T0_MORIS</name>
<dbReference type="EMBL" id="JAEPQZ010000018">
    <property type="protein sequence ID" value="KAG2172085.1"/>
    <property type="molecule type" value="Genomic_DNA"/>
</dbReference>
<keyword evidence="2" id="KW-1185">Reference proteome</keyword>
<comment type="caution">
    <text evidence="1">The sequence shown here is derived from an EMBL/GenBank/DDBJ whole genome shotgun (WGS) entry which is preliminary data.</text>
</comment>